<evidence type="ECO:0000256" key="2">
    <source>
        <dbReference type="ARBA" id="ARBA00022857"/>
    </source>
</evidence>
<dbReference type="Pfam" id="PF03807">
    <property type="entry name" value="F420_oxidored"/>
    <property type="match status" value="1"/>
</dbReference>
<feature type="domain" description="Pyrroline-5-carboxylate reductase catalytic N-terminal" evidence="7">
    <location>
        <begin position="5"/>
        <end position="99"/>
    </location>
</feature>
<keyword evidence="2 4" id="KW-0521">NADP</keyword>
<sequence length="270" mass="27846">MPSPRIAFLGAGNLASAIVRGLLDEKVCAPADLVCTSKGGETARKLAADTGIGHEADLARLLAGADTVIVAFKPQSLAAADPRLAELTRGKLVLSVLAGKKLATLARTFPHARALVRTMPNTPAAIGAAFTPYCSLAPLAEADRALVERLLNALGQFAALDESYFDALTAVGGSGPAFLFEFVAGLRDAAVAAGLPPDVAYRAALETTLGAARLLARSGQPPETLRDKVTSPNGTTYAGLQVLAQRDFRATLRDTIAAATARAAELSKDS</sequence>
<organism evidence="9 10">
    <name type="scientific">Lacunisphaera limnophila</name>
    <dbReference type="NCBI Taxonomy" id="1838286"/>
    <lineage>
        <taxon>Bacteria</taxon>
        <taxon>Pseudomonadati</taxon>
        <taxon>Verrucomicrobiota</taxon>
        <taxon>Opitutia</taxon>
        <taxon>Opitutales</taxon>
        <taxon>Opitutaceae</taxon>
        <taxon>Lacunisphaera</taxon>
    </lineage>
</organism>
<dbReference type="GO" id="GO:0005737">
    <property type="term" value="C:cytoplasm"/>
    <property type="evidence" value="ECO:0007669"/>
    <property type="project" value="UniProtKB-SubCell"/>
</dbReference>
<dbReference type="STRING" id="1838286.Verru16b_02560"/>
<dbReference type="InterPro" id="IPR008927">
    <property type="entry name" value="6-PGluconate_DH-like_C_sf"/>
</dbReference>
<evidence type="ECO:0000256" key="6">
    <source>
        <dbReference type="PIRSR" id="PIRSR000193-1"/>
    </source>
</evidence>
<comment type="catalytic activity">
    <reaction evidence="4">
        <text>L-proline + NAD(+) = (S)-1-pyrroline-5-carboxylate + NADH + 2 H(+)</text>
        <dbReference type="Rhea" id="RHEA:14105"/>
        <dbReference type="ChEBI" id="CHEBI:15378"/>
        <dbReference type="ChEBI" id="CHEBI:17388"/>
        <dbReference type="ChEBI" id="CHEBI:57540"/>
        <dbReference type="ChEBI" id="CHEBI:57945"/>
        <dbReference type="ChEBI" id="CHEBI:60039"/>
        <dbReference type="EC" id="1.5.1.2"/>
    </reaction>
</comment>
<evidence type="ECO:0000256" key="5">
    <source>
        <dbReference type="NCBIfam" id="TIGR00112"/>
    </source>
</evidence>
<comment type="pathway">
    <text evidence="4">Amino-acid biosynthesis; L-proline biosynthesis; L-proline from L-glutamate 5-semialdehyde: step 1/1.</text>
</comment>
<dbReference type="PIRSF" id="PIRSF000193">
    <property type="entry name" value="Pyrrol-5-carb_rd"/>
    <property type="match status" value="1"/>
</dbReference>
<dbReference type="Proteomes" id="UP000095228">
    <property type="component" value="Chromosome"/>
</dbReference>
<evidence type="ECO:0000313" key="9">
    <source>
        <dbReference type="EMBL" id="AOS45479.1"/>
    </source>
</evidence>
<keyword evidence="3 4" id="KW-0560">Oxidoreductase</keyword>
<dbReference type="HAMAP" id="MF_01925">
    <property type="entry name" value="P5C_reductase"/>
    <property type="match status" value="1"/>
</dbReference>
<keyword evidence="10" id="KW-1185">Reference proteome</keyword>
<proteinExistence type="inferred from homology"/>
<dbReference type="PATRIC" id="fig|1838286.3.peg.2575"/>
<dbReference type="SUPFAM" id="SSF51735">
    <property type="entry name" value="NAD(P)-binding Rossmann-fold domains"/>
    <property type="match status" value="1"/>
</dbReference>
<dbReference type="EC" id="1.5.1.2" evidence="4 5"/>
<dbReference type="Pfam" id="PF14748">
    <property type="entry name" value="P5CR_dimer"/>
    <property type="match status" value="1"/>
</dbReference>
<feature type="domain" description="Pyrroline-5-carboxylate reductase dimerisation" evidence="8">
    <location>
        <begin position="162"/>
        <end position="266"/>
    </location>
</feature>
<dbReference type="UniPathway" id="UPA00098">
    <property type="reaction ID" value="UER00361"/>
</dbReference>
<dbReference type="Gene3D" id="3.40.50.720">
    <property type="entry name" value="NAD(P)-binding Rossmann-like Domain"/>
    <property type="match status" value="1"/>
</dbReference>
<name>A0A1D8AX65_9BACT</name>
<evidence type="ECO:0000313" key="10">
    <source>
        <dbReference type="Proteomes" id="UP000095228"/>
    </source>
</evidence>
<dbReference type="PANTHER" id="PTHR11645:SF0">
    <property type="entry name" value="PYRROLINE-5-CARBOXYLATE REDUCTASE 3"/>
    <property type="match status" value="1"/>
</dbReference>
<dbReference type="SUPFAM" id="SSF48179">
    <property type="entry name" value="6-phosphogluconate dehydrogenase C-terminal domain-like"/>
    <property type="match status" value="1"/>
</dbReference>
<evidence type="ECO:0000259" key="7">
    <source>
        <dbReference type="Pfam" id="PF03807"/>
    </source>
</evidence>
<protein>
    <recommendedName>
        <fullName evidence="4 5">Pyrroline-5-carboxylate reductase</fullName>
        <shortName evidence="4">P5C reductase</shortName>
        <shortName evidence="4">P5CR</shortName>
        <ecNumber evidence="4 5">1.5.1.2</ecNumber>
    </recommendedName>
    <alternativeName>
        <fullName evidence="4">PCA reductase</fullName>
    </alternativeName>
</protein>
<dbReference type="InterPro" id="IPR000304">
    <property type="entry name" value="Pyrroline-COOH_reductase"/>
</dbReference>
<keyword evidence="4" id="KW-0963">Cytoplasm</keyword>
<comment type="subcellular location">
    <subcellularLocation>
        <location evidence="4">Cytoplasm</location>
    </subcellularLocation>
</comment>
<keyword evidence="4" id="KW-0641">Proline biosynthesis</keyword>
<dbReference type="InterPro" id="IPR036291">
    <property type="entry name" value="NAD(P)-bd_dom_sf"/>
</dbReference>
<dbReference type="InterPro" id="IPR029036">
    <property type="entry name" value="P5CR_dimer"/>
</dbReference>
<feature type="binding site" evidence="6">
    <location>
        <position position="37"/>
    </location>
    <ligand>
        <name>NADP(+)</name>
        <dbReference type="ChEBI" id="CHEBI:58349"/>
    </ligand>
</feature>
<reference evidence="9 10" key="1">
    <citation type="submission" date="2016-06" db="EMBL/GenBank/DDBJ databases">
        <title>Three novel species with peptidoglycan cell walls form the new genus Lacunisphaera gen. nov. in the family Opitutaceae of the verrucomicrobial subdivision 4.</title>
        <authorList>
            <person name="Rast P."/>
            <person name="Gloeckner I."/>
            <person name="Jogler M."/>
            <person name="Boedeker C."/>
            <person name="Jeske O."/>
            <person name="Wiegand S."/>
            <person name="Reinhardt R."/>
            <person name="Schumann P."/>
            <person name="Rohde M."/>
            <person name="Spring S."/>
            <person name="Gloeckner F.O."/>
            <person name="Jogler C."/>
        </authorList>
    </citation>
    <scope>NUCLEOTIDE SEQUENCE [LARGE SCALE GENOMIC DNA]</scope>
    <source>
        <strain evidence="9 10">IG16b</strain>
    </source>
</reference>
<comment type="similarity">
    <text evidence="1 4">Belongs to the pyrroline-5-carboxylate reductase family.</text>
</comment>
<accession>A0A1D8AX65</accession>
<feature type="binding site" evidence="6">
    <location>
        <begin position="9"/>
        <end position="14"/>
    </location>
    <ligand>
        <name>NADP(+)</name>
        <dbReference type="ChEBI" id="CHEBI:58349"/>
    </ligand>
</feature>
<comment type="catalytic activity">
    <reaction evidence="4">
        <text>L-proline + NADP(+) = (S)-1-pyrroline-5-carboxylate + NADPH + 2 H(+)</text>
        <dbReference type="Rhea" id="RHEA:14109"/>
        <dbReference type="ChEBI" id="CHEBI:15378"/>
        <dbReference type="ChEBI" id="CHEBI:17388"/>
        <dbReference type="ChEBI" id="CHEBI:57783"/>
        <dbReference type="ChEBI" id="CHEBI:58349"/>
        <dbReference type="ChEBI" id="CHEBI:60039"/>
        <dbReference type="EC" id="1.5.1.2"/>
    </reaction>
</comment>
<dbReference type="KEGG" id="obg:Verru16b_02560"/>
<feature type="binding site" evidence="6">
    <location>
        <begin position="71"/>
        <end position="74"/>
    </location>
    <ligand>
        <name>NADP(+)</name>
        <dbReference type="ChEBI" id="CHEBI:58349"/>
    </ligand>
</feature>
<dbReference type="Gene3D" id="1.10.3730.10">
    <property type="entry name" value="ProC C-terminal domain-like"/>
    <property type="match status" value="1"/>
</dbReference>
<dbReference type="InterPro" id="IPR028939">
    <property type="entry name" value="P5C_Rdtase_cat_N"/>
</dbReference>
<dbReference type="RefSeq" id="WP_069962622.1">
    <property type="nucleotide sequence ID" value="NZ_CP016094.1"/>
</dbReference>
<dbReference type="AlphaFoldDB" id="A0A1D8AX65"/>
<evidence type="ECO:0000256" key="1">
    <source>
        <dbReference type="ARBA" id="ARBA00005525"/>
    </source>
</evidence>
<dbReference type="PANTHER" id="PTHR11645">
    <property type="entry name" value="PYRROLINE-5-CARBOXYLATE REDUCTASE"/>
    <property type="match status" value="1"/>
</dbReference>
<dbReference type="EMBL" id="CP016094">
    <property type="protein sequence ID" value="AOS45479.1"/>
    <property type="molecule type" value="Genomic_DNA"/>
</dbReference>
<dbReference type="NCBIfam" id="TIGR00112">
    <property type="entry name" value="proC"/>
    <property type="match status" value="1"/>
</dbReference>
<gene>
    <name evidence="4 9" type="primary">proC</name>
    <name evidence="9" type="ORF">Verru16b_02560</name>
</gene>
<dbReference type="GO" id="GO:0004735">
    <property type="term" value="F:pyrroline-5-carboxylate reductase activity"/>
    <property type="evidence" value="ECO:0007669"/>
    <property type="project" value="UniProtKB-UniRule"/>
</dbReference>
<dbReference type="FunFam" id="1.10.3730.10:FF:000001">
    <property type="entry name" value="Pyrroline-5-carboxylate reductase"/>
    <property type="match status" value="1"/>
</dbReference>
<dbReference type="GO" id="GO:0055129">
    <property type="term" value="P:L-proline biosynthetic process"/>
    <property type="evidence" value="ECO:0007669"/>
    <property type="project" value="UniProtKB-UniRule"/>
</dbReference>
<comment type="function">
    <text evidence="4">Catalyzes the reduction of 1-pyrroline-5-carboxylate (PCA) to L-proline.</text>
</comment>
<evidence type="ECO:0000259" key="8">
    <source>
        <dbReference type="Pfam" id="PF14748"/>
    </source>
</evidence>
<keyword evidence="4" id="KW-0028">Amino-acid biosynthesis</keyword>
<evidence type="ECO:0000256" key="3">
    <source>
        <dbReference type="ARBA" id="ARBA00023002"/>
    </source>
</evidence>
<dbReference type="OrthoDB" id="9805754at2"/>
<evidence type="ECO:0000256" key="4">
    <source>
        <dbReference type="HAMAP-Rule" id="MF_01925"/>
    </source>
</evidence>